<feature type="compositionally biased region" description="Basic and acidic residues" evidence="1">
    <location>
        <begin position="510"/>
        <end position="522"/>
    </location>
</feature>
<dbReference type="EMBL" id="JBBPDW010000002">
    <property type="protein sequence ID" value="KAK7555749.1"/>
    <property type="molecule type" value="Genomic_DNA"/>
</dbReference>
<feature type="region of interest" description="Disordered" evidence="1">
    <location>
        <begin position="363"/>
        <end position="496"/>
    </location>
</feature>
<feature type="compositionally biased region" description="Polar residues" evidence="1">
    <location>
        <begin position="447"/>
        <end position="458"/>
    </location>
</feature>
<feature type="compositionally biased region" description="Basic and acidic residues" evidence="1">
    <location>
        <begin position="119"/>
        <end position="133"/>
    </location>
</feature>
<gene>
    <name evidence="2" type="ORF">IWX46DRAFT_637217</name>
</gene>
<organism evidence="2 3">
    <name type="scientific">Phyllosticta citricarpa</name>
    <dbReference type="NCBI Taxonomy" id="55181"/>
    <lineage>
        <taxon>Eukaryota</taxon>
        <taxon>Fungi</taxon>
        <taxon>Dikarya</taxon>
        <taxon>Ascomycota</taxon>
        <taxon>Pezizomycotina</taxon>
        <taxon>Dothideomycetes</taxon>
        <taxon>Dothideomycetes incertae sedis</taxon>
        <taxon>Botryosphaeriales</taxon>
        <taxon>Phyllostictaceae</taxon>
        <taxon>Phyllosticta</taxon>
    </lineage>
</organism>
<name>A0ABR1MPX4_9PEZI</name>
<proteinExistence type="predicted"/>
<protein>
    <submittedName>
        <fullName evidence="2">Uncharacterized protein</fullName>
    </submittedName>
</protein>
<feature type="region of interest" description="Disordered" evidence="1">
    <location>
        <begin position="203"/>
        <end position="256"/>
    </location>
</feature>
<feature type="compositionally biased region" description="Polar residues" evidence="1">
    <location>
        <begin position="134"/>
        <end position="149"/>
    </location>
</feature>
<feature type="region of interest" description="Disordered" evidence="1">
    <location>
        <begin position="510"/>
        <end position="529"/>
    </location>
</feature>
<feature type="compositionally biased region" description="Basic and acidic residues" evidence="1">
    <location>
        <begin position="88"/>
        <end position="106"/>
    </location>
</feature>
<evidence type="ECO:0000256" key="1">
    <source>
        <dbReference type="SAM" id="MobiDB-lite"/>
    </source>
</evidence>
<feature type="region of interest" description="Disordered" evidence="1">
    <location>
        <begin position="1"/>
        <end position="168"/>
    </location>
</feature>
<dbReference type="Proteomes" id="UP001365128">
    <property type="component" value="Unassembled WGS sequence"/>
</dbReference>
<evidence type="ECO:0000313" key="2">
    <source>
        <dbReference type="EMBL" id="KAK7555749.1"/>
    </source>
</evidence>
<feature type="compositionally biased region" description="Basic and acidic residues" evidence="1">
    <location>
        <begin position="158"/>
        <end position="168"/>
    </location>
</feature>
<feature type="region of interest" description="Disordered" evidence="1">
    <location>
        <begin position="284"/>
        <end position="316"/>
    </location>
</feature>
<feature type="compositionally biased region" description="Low complexity" evidence="1">
    <location>
        <begin position="403"/>
        <end position="413"/>
    </location>
</feature>
<reference evidence="2 3" key="1">
    <citation type="submission" date="2024-04" db="EMBL/GenBank/DDBJ databases">
        <title>Phyllosticta paracitricarpa is synonymous to the EU quarantine fungus P. citricarpa based on phylogenomic analyses.</title>
        <authorList>
            <consortium name="Lawrence Berkeley National Laboratory"/>
            <person name="Van Ingen-Buijs V.A."/>
            <person name="Van Westerhoven A.C."/>
            <person name="Haridas S."/>
            <person name="Skiadas P."/>
            <person name="Martin F."/>
            <person name="Groenewald J.Z."/>
            <person name="Crous P.W."/>
            <person name="Seidl M.F."/>
        </authorList>
    </citation>
    <scope>NUCLEOTIDE SEQUENCE [LARGE SCALE GENOMIC DNA]</scope>
    <source>
        <strain evidence="2 3">CBS 122670</strain>
    </source>
</reference>
<comment type="caution">
    <text evidence="2">The sequence shown here is derived from an EMBL/GenBank/DDBJ whole genome shotgun (WGS) entry which is preliminary data.</text>
</comment>
<accession>A0ABR1MPX4</accession>
<sequence length="529" mass="59198">MGLELWSYSNDSPRKCCATKKDAAASSRSPIRRRHAPPVIRRTIDLRRIPPSSFVSPSVRDALAAADASRRTHSVDVASNPDSEESDEPPRLEEVSLRREHADHGLPRRYLGMDLTSRPPRDSVARDGDERARSSSGQSGGNRATSTSGIGPLRRARPLRDDSLEIARRAVNRRSRPLSDHTGEERYRERRAAWLASDATDFPPLRRMGRRQVTDGPLPPSGLRQSSLRESWGPASVDGLGDRERSVSSPPSDHWETILSTITPDAQLPSADSSFTSAAASASFSTSNTTSQAGTGSTRSASDGSTPTDLTEPLIQRDYEEQLFCETEDEDDVLERYRFDDRGSRRRPRITRDEDGNHHVWTSDVWTTAPSPPTRNPSRYSSDAHSRLREITNIIRNHHTDRAPSASRSQSPRSRNDVPDVVDSFIDAPTNDDRRDSAAIVPYVSRPGSTRNEQSQEVTTEREAFELYFVDPDDPDQTPNRVPGDLPSTEGRSAARLEDYLREINELRAERRQRQWTERNSADDSSEQQ</sequence>
<keyword evidence="3" id="KW-1185">Reference proteome</keyword>
<evidence type="ECO:0000313" key="3">
    <source>
        <dbReference type="Proteomes" id="UP001365128"/>
    </source>
</evidence>
<feature type="compositionally biased region" description="Polar residues" evidence="1">
    <location>
        <begin position="292"/>
        <end position="309"/>
    </location>
</feature>